<organism evidence="1 2">
    <name type="scientific">Loa loa</name>
    <name type="common">Eye worm</name>
    <name type="synonym">Filaria loa</name>
    <dbReference type="NCBI Taxonomy" id="7209"/>
    <lineage>
        <taxon>Eukaryota</taxon>
        <taxon>Metazoa</taxon>
        <taxon>Ecdysozoa</taxon>
        <taxon>Nematoda</taxon>
        <taxon>Chromadorea</taxon>
        <taxon>Rhabditida</taxon>
        <taxon>Spirurina</taxon>
        <taxon>Spiruromorpha</taxon>
        <taxon>Filarioidea</taxon>
        <taxon>Onchocercidae</taxon>
        <taxon>Loa</taxon>
    </lineage>
</organism>
<dbReference type="WBParaSite" id="EN70_8838">
    <property type="protein sequence ID" value="EN70_8838"/>
    <property type="gene ID" value="EN70_8838"/>
</dbReference>
<name>A0A1I7W265_LOALO</name>
<evidence type="ECO:0000313" key="2">
    <source>
        <dbReference type="WBParaSite" id="EN70_8838"/>
    </source>
</evidence>
<evidence type="ECO:0000313" key="1">
    <source>
        <dbReference type="Proteomes" id="UP000095285"/>
    </source>
</evidence>
<sequence>GKKKKKKSSDNYKCISLILIPRSLSNDNGVMWWIMEEMFMMVIENIHDDTDAMDHPNHRSTSQKLSSVLSTELAIML</sequence>
<dbReference type="Proteomes" id="UP000095285">
    <property type="component" value="Unassembled WGS sequence"/>
</dbReference>
<reference evidence="1" key="1">
    <citation type="submission" date="2012-04" db="EMBL/GenBank/DDBJ databases">
        <title>The Genome Sequence of Loa loa.</title>
        <authorList>
            <consortium name="The Broad Institute Genome Sequencing Platform"/>
            <consortium name="Broad Institute Genome Sequencing Center for Infectious Disease"/>
            <person name="Nutman T.B."/>
            <person name="Fink D.L."/>
            <person name="Russ C."/>
            <person name="Young S."/>
            <person name="Zeng Q."/>
            <person name="Gargeya S."/>
            <person name="Alvarado L."/>
            <person name="Berlin A."/>
            <person name="Chapman S.B."/>
            <person name="Chen Z."/>
            <person name="Freedman E."/>
            <person name="Gellesch M."/>
            <person name="Goldberg J."/>
            <person name="Griggs A."/>
            <person name="Gujja S."/>
            <person name="Heilman E.R."/>
            <person name="Heiman D."/>
            <person name="Howarth C."/>
            <person name="Mehta T."/>
            <person name="Neiman D."/>
            <person name="Pearson M."/>
            <person name="Roberts A."/>
            <person name="Saif S."/>
            <person name="Shea T."/>
            <person name="Shenoy N."/>
            <person name="Sisk P."/>
            <person name="Stolte C."/>
            <person name="Sykes S."/>
            <person name="White J."/>
            <person name="Yandava C."/>
            <person name="Haas B."/>
            <person name="Henn M.R."/>
            <person name="Nusbaum C."/>
            <person name="Birren B."/>
        </authorList>
    </citation>
    <scope>NUCLEOTIDE SEQUENCE [LARGE SCALE GENOMIC DNA]</scope>
</reference>
<keyword evidence="1" id="KW-1185">Reference proteome</keyword>
<reference evidence="2" key="2">
    <citation type="submission" date="2016-11" db="UniProtKB">
        <authorList>
            <consortium name="WormBaseParasite"/>
        </authorList>
    </citation>
    <scope>IDENTIFICATION</scope>
</reference>
<dbReference type="AlphaFoldDB" id="A0A1I7W265"/>
<proteinExistence type="predicted"/>
<protein>
    <submittedName>
        <fullName evidence="2">Ovule protein</fullName>
    </submittedName>
</protein>
<accession>A0A1I7W265</accession>